<reference evidence="2 3" key="1">
    <citation type="submission" date="2024-04" db="EMBL/GenBank/DDBJ databases">
        <authorList>
            <person name="Fracassetti M."/>
        </authorList>
    </citation>
    <scope>NUCLEOTIDE SEQUENCE [LARGE SCALE GENOMIC DNA]</scope>
</reference>
<evidence type="ECO:0000313" key="3">
    <source>
        <dbReference type="Proteomes" id="UP001497516"/>
    </source>
</evidence>
<gene>
    <name evidence="2" type="ORF">LTRI10_LOCUS41102</name>
</gene>
<accession>A0AAV2FSV5</accession>
<name>A0AAV2FSV5_9ROSI</name>
<proteinExistence type="predicted"/>
<dbReference type="AlphaFoldDB" id="A0AAV2FSV5"/>
<feature type="region of interest" description="Disordered" evidence="1">
    <location>
        <begin position="1"/>
        <end position="27"/>
    </location>
</feature>
<dbReference type="Proteomes" id="UP001497516">
    <property type="component" value="Chromosome 7"/>
</dbReference>
<sequence>MCVLHKEQHTALLNHTTSSQGDRPSKSSIEDLLLRSSTFFLDNLFDPSSARQSPRAPSRAVPQAYLKIRMT</sequence>
<protein>
    <submittedName>
        <fullName evidence="2">Uncharacterized protein</fullName>
    </submittedName>
</protein>
<organism evidence="2 3">
    <name type="scientific">Linum trigynum</name>
    <dbReference type="NCBI Taxonomy" id="586398"/>
    <lineage>
        <taxon>Eukaryota</taxon>
        <taxon>Viridiplantae</taxon>
        <taxon>Streptophyta</taxon>
        <taxon>Embryophyta</taxon>
        <taxon>Tracheophyta</taxon>
        <taxon>Spermatophyta</taxon>
        <taxon>Magnoliopsida</taxon>
        <taxon>eudicotyledons</taxon>
        <taxon>Gunneridae</taxon>
        <taxon>Pentapetalae</taxon>
        <taxon>rosids</taxon>
        <taxon>fabids</taxon>
        <taxon>Malpighiales</taxon>
        <taxon>Linaceae</taxon>
        <taxon>Linum</taxon>
    </lineage>
</organism>
<evidence type="ECO:0000313" key="2">
    <source>
        <dbReference type="EMBL" id="CAL1401017.1"/>
    </source>
</evidence>
<feature type="compositionally biased region" description="Polar residues" evidence="1">
    <location>
        <begin position="11"/>
        <end position="22"/>
    </location>
</feature>
<keyword evidence="3" id="KW-1185">Reference proteome</keyword>
<dbReference type="EMBL" id="OZ034820">
    <property type="protein sequence ID" value="CAL1401017.1"/>
    <property type="molecule type" value="Genomic_DNA"/>
</dbReference>
<evidence type="ECO:0000256" key="1">
    <source>
        <dbReference type="SAM" id="MobiDB-lite"/>
    </source>
</evidence>